<evidence type="ECO:0000256" key="3">
    <source>
        <dbReference type="ARBA" id="ARBA00022553"/>
    </source>
</evidence>
<dbReference type="SMART" id="SM00388">
    <property type="entry name" value="HisKA"/>
    <property type="match status" value="1"/>
</dbReference>
<dbReference type="PANTHER" id="PTHR42878:SF15">
    <property type="entry name" value="BACTERIOPHYTOCHROME"/>
    <property type="match status" value="1"/>
</dbReference>
<reference evidence="9 10" key="1">
    <citation type="journal article" date="2020" name="Nature">
        <title>Bacterial chemolithoautotrophy via manganese oxidation.</title>
        <authorList>
            <person name="Yu H."/>
            <person name="Leadbetter J.R."/>
        </authorList>
    </citation>
    <scope>NUCLEOTIDE SEQUENCE [LARGE SCALE GENOMIC DNA]</scope>
    <source>
        <strain evidence="9 10">RBP-1</strain>
    </source>
</reference>
<dbReference type="InterPro" id="IPR036890">
    <property type="entry name" value="HATPase_C_sf"/>
</dbReference>
<gene>
    <name evidence="9" type="ORF">RAMLITH_23670</name>
</gene>
<feature type="modified residue" description="4-aspartylphosphate" evidence="6">
    <location>
        <position position="69"/>
    </location>
</feature>
<dbReference type="InterPro" id="IPR001789">
    <property type="entry name" value="Sig_transdc_resp-reg_receiver"/>
</dbReference>
<dbReference type="EC" id="2.7.13.3" evidence="2"/>
<dbReference type="CDD" id="cd00082">
    <property type="entry name" value="HisKA"/>
    <property type="match status" value="1"/>
</dbReference>
<dbReference type="Pfam" id="PF00512">
    <property type="entry name" value="HisKA"/>
    <property type="match status" value="1"/>
</dbReference>
<organism evidence="9 10">
    <name type="scientific">Ramlibacter lithotrophicus</name>
    <dbReference type="NCBI Taxonomy" id="2606681"/>
    <lineage>
        <taxon>Bacteria</taxon>
        <taxon>Pseudomonadati</taxon>
        <taxon>Pseudomonadota</taxon>
        <taxon>Betaproteobacteria</taxon>
        <taxon>Burkholderiales</taxon>
        <taxon>Comamonadaceae</taxon>
        <taxon>Ramlibacter</taxon>
    </lineage>
</organism>
<keyword evidence="5" id="KW-0418">Kinase</keyword>
<sequence>MERIVDHVSSQRQRPRPRPVVLVVARSPQAVDAAREALGAQHIVLGARSGGRAIALAAQEPRPHLVVLDEDLPDMAALAVLEALHGDSRTRDVPVVFTGTQATFDRLCRFVGCLADFIVQPVGAEVLKARVRLHLDLQRLREDLRERECALQREAARGAGLEASLDAANSDLAAIGYSVSHDLRAPLATLSAFASSLLPEQASLSEKGRDRLDRIVTASRRLRDTVDDVLRYCGAAHAPMCIQPVDLADIADDVIAELGAGTDTRFSVEPLPRVRADRTMMREIMENLVGNAIKFSACRADARVEIQAHTAGELAQIVVRDNGIGFDMGYRDKLFRLFQRLHPQAEFPGSGVGLAVVQRLVTRQGGDVAADSVAGGWTSFSFSVPLCQPAWSTACAADRAAGGTLR</sequence>
<evidence type="ECO:0000313" key="9">
    <source>
        <dbReference type="EMBL" id="NKE68827.1"/>
    </source>
</evidence>
<dbReference type="EMBL" id="VTOX01000012">
    <property type="protein sequence ID" value="NKE68827.1"/>
    <property type="molecule type" value="Genomic_DNA"/>
</dbReference>
<dbReference type="Gene3D" id="3.30.565.10">
    <property type="entry name" value="Histidine kinase-like ATPase, C-terminal domain"/>
    <property type="match status" value="1"/>
</dbReference>
<feature type="domain" description="Response regulatory" evidence="8">
    <location>
        <begin position="20"/>
        <end position="135"/>
    </location>
</feature>
<dbReference type="InterPro" id="IPR011006">
    <property type="entry name" value="CheY-like_superfamily"/>
</dbReference>
<dbReference type="PANTHER" id="PTHR42878">
    <property type="entry name" value="TWO-COMPONENT HISTIDINE KINASE"/>
    <property type="match status" value="1"/>
</dbReference>
<dbReference type="InterPro" id="IPR003661">
    <property type="entry name" value="HisK_dim/P_dom"/>
</dbReference>
<evidence type="ECO:0000256" key="2">
    <source>
        <dbReference type="ARBA" id="ARBA00012438"/>
    </source>
</evidence>
<dbReference type="GO" id="GO:0000156">
    <property type="term" value="F:phosphorelay response regulator activity"/>
    <property type="evidence" value="ECO:0007669"/>
    <property type="project" value="TreeGrafter"/>
</dbReference>
<keyword evidence="10" id="KW-1185">Reference proteome</keyword>
<dbReference type="Proteomes" id="UP000521868">
    <property type="component" value="Unassembled WGS sequence"/>
</dbReference>
<protein>
    <recommendedName>
        <fullName evidence="2">histidine kinase</fullName>
        <ecNumber evidence="2">2.7.13.3</ecNumber>
    </recommendedName>
</protein>
<evidence type="ECO:0000256" key="4">
    <source>
        <dbReference type="ARBA" id="ARBA00022679"/>
    </source>
</evidence>
<dbReference type="Gene3D" id="1.10.287.130">
    <property type="match status" value="1"/>
</dbReference>
<comment type="caution">
    <text evidence="9">The sequence shown here is derived from an EMBL/GenBank/DDBJ whole genome shotgun (WGS) entry which is preliminary data.</text>
</comment>
<dbReference type="InterPro" id="IPR004358">
    <property type="entry name" value="Sig_transdc_His_kin-like_C"/>
</dbReference>
<dbReference type="SMART" id="SM00387">
    <property type="entry name" value="HATPase_c"/>
    <property type="match status" value="1"/>
</dbReference>
<dbReference type="InterPro" id="IPR050351">
    <property type="entry name" value="BphY/WalK/GraS-like"/>
</dbReference>
<dbReference type="SMART" id="SM00448">
    <property type="entry name" value="REC"/>
    <property type="match status" value="1"/>
</dbReference>
<dbReference type="PROSITE" id="PS50109">
    <property type="entry name" value="HIS_KIN"/>
    <property type="match status" value="1"/>
</dbReference>
<dbReference type="InterPro" id="IPR003594">
    <property type="entry name" value="HATPase_dom"/>
</dbReference>
<dbReference type="Pfam" id="PF02518">
    <property type="entry name" value="HATPase_c"/>
    <property type="match status" value="1"/>
</dbReference>
<keyword evidence="4" id="KW-0808">Transferase</keyword>
<proteinExistence type="predicted"/>
<name>A0A7X6DKH3_9BURK</name>
<evidence type="ECO:0000256" key="5">
    <source>
        <dbReference type="ARBA" id="ARBA00022777"/>
    </source>
</evidence>
<dbReference type="InterPro" id="IPR005467">
    <property type="entry name" value="His_kinase_dom"/>
</dbReference>
<dbReference type="SUPFAM" id="SSF52172">
    <property type="entry name" value="CheY-like"/>
    <property type="match status" value="1"/>
</dbReference>
<evidence type="ECO:0000259" key="7">
    <source>
        <dbReference type="PROSITE" id="PS50109"/>
    </source>
</evidence>
<dbReference type="GO" id="GO:0000155">
    <property type="term" value="F:phosphorelay sensor kinase activity"/>
    <property type="evidence" value="ECO:0007669"/>
    <property type="project" value="InterPro"/>
</dbReference>
<dbReference type="GO" id="GO:0030295">
    <property type="term" value="F:protein kinase activator activity"/>
    <property type="evidence" value="ECO:0007669"/>
    <property type="project" value="TreeGrafter"/>
</dbReference>
<dbReference type="AlphaFoldDB" id="A0A7X6DKH3"/>
<accession>A0A7X6DKH3</accession>
<keyword evidence="3 6" id="KW-0597">Phosphoprotein</keyword>
<evidence type="ECO:0000256" key="1">
    <source>
        <dbReference type="ARBA" id="ARBA00000085"/>
    </source>
</evidence>
<dbReference type="Gene3D" id="3.40.50.2300">
    <property type="match status" value="1"/>
</dbReference>
<feature type="domain" description="Histidine kinase" evidence="7">
    <location>
        <begin position="178"/>
        <end position="388"/>
    </location>
</feature>
<comment type="catalytic activity">
    <reaction evidence="1">
        <text>ATP + protein L-histidine = ADP + protein N-phospho-L-histidine.</text>
        <dbReference type="EC" id="2.7.13.3"/>
    </reaction>
</comment>
<dbReference type="GO" id="GO:0007234">
    <property type="term" value="P:osmosensory signaling via phosphorelay pathway"/>
    <property type="evidence" value="ECO:0007669"/>
    <property type="project" value="TreeGrafter"/>
</dbReference>
<dbReference type="InterPro" id="IPR036097">
    <property type="entry name" value="HisK_dim/P_sf"/>
</dbReference>
<evidence type="ECO:0000256" key="6">
    <source>
        <dbReference type="PROSITE-ProRule" id="PRU00169"/>
    </source>
</evidence>
<evidence type="ECO:0000259" key="8">
    <source>
        <dbReference type="PROSITE" id="PS50110"/>
    </source>
</evidence>
<dbReference type="SUPFAM" id="SSF47384">
    <property type="entry name" value="Homodimeric domain of signal transducing histidine kinase"/>
    <property type="match status" value="1"/>
</dbReference>
<dbReference type="SUPFAM" id="SSF55874">
    <property type="entry name" value="ATPase domain of HSP90 chaperone/DNA topoisomerase II/histidine kinase"/>
    <property type="match status" value="1"/>
</dbReference>
<dbReference type="PROSITE" id="PS50110">
    <property type="entry name" value="RESPONSE_REGULATORY"/>
    <property type="match status" value="1"/>
</dbReference>
<evidence type="ECO:0000313" key="10">
    <source>
        <dbReference type="Proteomes" id="UP000521868"/>
    </source>
</evidence>
<dbReference type="PRINTS" id="PR00344">
    <property type="entry name" value="BCTRLSENSOR"/>
</dbReference>